<dbReference type="Proteomes" id="UP000430670">
    <property type="component" value="Unassembled WGS sequence"/>
</dbReference>
<feature type="transmembrane region" description="Helical" evidence="1">
    <location>
        <begin position="94"/>
        <end position="112"/>
    </location>
</feature>
<dbReference type="OrthoDB" id="1739584at2"/>
<comment type="caution">
    <text evidence="2">The sequence shown here is derived from an EMBL/GenBank/DDBJ whole genome shotgun (WGS) entry which is preliminary data.</text>
</comment>
<dbReference type="EMBL" id="WNKU01000008">
    <property type="protein sequence ID" value="MTV49017.1"/>
    <property type="molecule type" value="Genomic_DNA"/>
</dbReference>
<keyword evidence="3" id="KW-1185">Reference proteome</keyword>
<reference evidence="2 3" key="1">
    <citation type="submission" date="2019-11" db="EMBL/GenBank/DDBJ databases">
        <title>Whole-genome sequence of a the green, strictly anaerobic photosynthetic bacterium Heliobacillus mobilis DSM 6151.</title>
        <authorList>
            <person name="Kyndt J.A."/>
            <person name="Meyer T.E."/>
        </authorList>
    </citation>
    <scope>NUCLEOTIDE SEQUENCE [LARGE SCALE GENOMIC DNA]</scope>
    <source>
        <strain evidence="2 3">DSM 6151</strain>
    </source>
</reference>
<proteinExistence type="predicted"/>
<name>A0A6I3SKE7_HELMO</name>
<evidence type="ECO:0000256" key="1">
    <source>
        <dbReference type="SAM" id="Phobius"/>
    </source>
</evidence>
<organism evidence="2 3">
    <name type="scientific">Heliobacterium mobile</name>
    <name type="common">Heliobacillus mobilis</name>
    <dbReference type="NCBI Taxonomy" id="28064"/>
    <lineage>
        <taxon>Bacteria</taxon>
        <taxon>Bacillati</taxon>
        <taxon>Bacillota</taxon>
        <taxon>Clostridia</taxon>
        <taxon>Eubacteriales</taxon>
        <taxon>Heliobacteriaceae</taxon>
        <taxon>Heliobacterium</taxon>
    </lineage>
</organism>
<keyword evidence="1" id="KW-0472">Membrane</keyword>
<keyword evidence="1" id="KW-0812">Transmembrane</keyword>
<sequence length="114" mass="13037">MDKDTWTHLINVADVYEAEVVESILQEANIPFLRKYVGTDGYLKIVTGGTFNNVELYVPEIFYDDAVNLISISYEEDNSSDETYQQDKSHWSEIILIAIAFSLLYGLFMVLANQ</sequence>
<protein>
    <submittedName>
        <fullName evidence="2">Uncharacterized protein</fullName>
    </submittedName>
</protein>
<accession>A0A6I3SKE7</accession>
<dbReference type="AlphaFoldDB" id="A0A6I3SKE7"/>
<evidence type="ECO:0000313" key="3">
    <source>
        <dbReference type="Proteomes" id="UP000430670"/>
    </source>
</evidence>
<keyword evidence="1" id="KW-1133">Transmembrane helix</keyword>
<evidence type="ECO:0000313" key="2">
    <source>
        <dbReference type="EMBL" id="MTV49017.1"/>
    </source>
</evidence>
<gene>
    <name evidence="2" type="ORF">GJ688_08500</name>
</gene>
<dbReference type="RefSeq" id="WP_155476124.1">
    <property type="nucleotide sequence ID" value="NZ_WNKU01000008.1"/>
</dbReference>